<evidence type="ECO:0000313" key="2">
    <source>
        <dbReference type="EMBL" id="OMD43848.1"/>
    </source>
</evidence>
<protein>
    <recommendedName>
        <fullName evidence="4">Phosphoglycerate mutase</fullName>
    </recommendedName>
</protein>
<dbReference type="Gene3D" id="3.40.50.1240">
    <property type="entry name" value="Phosphoglycerate mutase-like"/>
    <property type="match status" value="1"/>
</dbReference>
<dbReference type="InterPro" id="IPR013078">
    <property type="entry name" value="His_Pase_superF_clade-1"/>
</dbReference>
<evidence type="ECO:0008006" key="4">
    <source>
        <dbReference type="Google" id="ProtNLM"/>
    </source>
</evidence>
<sequence>MKFGLVRHFKVDAPPLQGWVSGRQFNEWVRLYDAADIRTVEWNQPAELWDHCLCSDLPRAVDTARSIYSGGITFTEQLREIGVAAVSVSGPRLPVPWWLALGRLSWIFGHRSQPESRRTTSQRVKAAVDLLESVPQRSGVLIVTHGAFMKQLERELRRRSYQGKRMGHPRNGQLYTYEKVEN</sequence>
<keyword evidence="3" id="KW-1185">Reference proteome</keyword>
<proteinExistence type="predicted"/>
<dbReference type="InterPro" id="IPR029033">
    <property type="entry name" value="His_PPase_superfam"/>
</dbReference>
<dbReference type="EMBL" id="MPTB01000034">
    <property type="protein sequence ID" value="OMD43848.1"/>
    <property type="molecule type" value="Genomic_DNA"/>
</dbReference>
<dbReference type="RefSeq" id="WP_076113043.1">
    <property type="nucleotide sequence ID" value="NZ_MPTB01000034.1"/>
</dbReference>
<dbReference type="Proteomes" id="UP000187412">
    <property type="component" value="Unassembled WGS sequence"/>
</dbReference>
<comment type="caution">
    <text evidence="2">The sequence shown here is derived from an EMBL/GenBank/DDBJ whole genome shotgun (WGS) entry which is preliminary data.</text>
</comment>
<dbReference type="Pfam" id="PF00300">
    <property type="entry name" value="His_Phos_1"/>
    <property type="match status" value="1"/>
</dbReference>
<reference evidence="2 3" key="1">
    <citation type="submission" date="2016-10" db="EMBL/GenBank/DDBJ databases">
        <title>Paenibacillus species isolates.</title>
        <authorList>
            <person name="Beno S.M."/>
        </authorList>
    </citation>
    <scope>NUCLEOTIDE SEQUENCE [LARGE SCALE GENOMIC DNA]</scope>
    <source>
        <strain evidence="2 3">FSL H7-0744</strain>
    </source>
</reference>
<dbReference type="SUPFAM" id="SSF53254">
    <property type="entry name" value="Phosphoglycerate mutase-like"/>
    <property type="match status" value="1"/>
</dbReference>
<organism evidence="2 3">
    <name type="scientific">Paenibacillus borealis</name>
    <dbReference type="NCBI Taxonomy" id="160799"/>
    <lineage>
        <taxon>Bacteria</taxon>
        <taxon>Bacillati</taxon>
        <taxon>Bacillota</taxon>
        <taxon>Bacilli</taxon>
        <taxon>Bacillales</taxon>
        <taxon>Paenibacillaceae</taxon>
        <taxon>Paenibacillus</taxon>
    </lineage>
</organism>
<evidence type="ECO:0000313" key="3">
    <source>
        <dbReference type="Proteomes" id="UP000187412"/>
    </source>
</evidence>
<name>A0ABX3H1R5_PAEBO</name>
<accession>A0ABX3H1R5</accession>
<gene>
    <name evidence="2" type="ORF">BSK56_23875</name>
</gene>
<evidence type="ECO:0000256" key="1">
    <source>
        <dbReference type="SAM" id="MobiDB-lite"/>
    </source>
</evidence>
<feature type="region of interest" description="Disordered" evidence="1">
    <location>
        <begin position="161"/>
        <end position="182"/>
    </location>
</feature>